<dbReference type="InterPro" id="IPR027417">
    <property type="entry name" value="P-loop_NTPase"/>
</dbReference>
<dbReference type="InterPro" id="IPR017871">
    <property type="entry name" value="ABC_transporter-like_CS"/>
</dbReference>
<dbReference type="InterPro" id="IPR003593">
    <property type="entry name" value="AAA+_ATPase"/>
</dbReference>
<evidence type="ECO:0000313" key="5">
    <source>
        <dbReference type="EMBL" id="XAT64020.1"/>
    </source>
</evidence>
<dbReference type="InterPro" id="IPR015854">
    <property type="entry name" value="ABC_transpr_LolD-like"/>
</dbReference>
<feature type="domain" description="ABC transporter" evidence="4">
    <location>
        <begin position="4"/>
        <end position="222"/>
    </location>
</feature>
<dbReference type="InterPro" id="IPR003439">
    <property type="entry name" value="ABC_transporter-like_ATP-bd"/>
</dbReference>
<keyword evidence="3 5" id="KW-0067">ATP-binding</keyword>
<evidence type="ECO:0000256" key="3">
    <source>
        <dbReference type="ARBA" id="ARBA00022840"/>
    </source>
</evidence>
<dbReference type="PANTHER" id="PTHR24220:SF659">
    <property type="entry name" value="TRANSPORTER, PUTATIVE-RELATED"/>
    <property type="match status" value="1"/>
</dbReference>
<keyword evidence="2" id="KW-0547">Nucleotide-binding</keyword>
<gene>
    <name evidence="5" type="ORF">LPQ35_01245</name>
</gene>
<dbReference type="RefSeq" id="WP_193806585.1">
    <property type="nucleotide sequence ID" value="NZ_CP087714.1"/>
</dbReference>
<keyword evidence="1" id="KW-0813">Transport</keyword>
<dbReference type="InterPro" id="IPR017911">
    <property type="entry name" value="MacB-like_ATP-bd"/>
</dbReference>
<accession>A0ABZ3H5L2</accession>
<dbReference type="PANTHER" id="PTHR24220">
    <property type="entry name" value="IMPORT ATP-BINDING PROTEIN"/>
    <property type="match status" value="1"/>
</dbReference>
<dbReference type="GO" id="GO:0005524">
    <property type="term" value="F:ATP binding"/>
    <property type="evidence" value="ECO:0007669"/>
    <property type="project" value="UniProtKB-KW"/>
</dbReference>
<organism evidence="5 6">
    <name type="scientific">Geoglobus acetivorans</name>
    <dbReference type="NCBI Taxonomy" id="565033"/>
    <lineage>
        <taxon>Archaea</taxon>
        <taxon>Methanobacteriati</taxon>
        <taxon>Methanobacteriota</taxon>
        <taxon>Archaeoglobi</taxon>
        <taxon>Archaeoglobales</taxon>
        <taxon>Archaeoglobaceae</taxon>
        <taxon>Geoglobus</taxon>
    </lineage>
</organism>
<name>A0ABZ3H5L2_GEOAI</name>
<dbReference type="PROSITE" id="PS00211">
    <property type="entry name" value="ABC_TRANSPORTER_1"/>
    <property type="match status" value="1"/>
</dbReference>
<evidence type="ECO:0000256" key="1">
    <source>
        <dbReference type="ARBA" id="ARBA00022448"/>
    </source>
</evidence>
<dbReference type="Gene3D" id="3.40.50.300">
    <property type="entry name" value="P-loop containing nucleotide triphosphate hydrolases"/>
    <property type="match status" value="1"/>
</dbReference>
<dbReference type="SUPFAM" id="SSF52540">
    <property type="entry name" value="P-loop containing nucleoside triphosphate hydrolases"/>
    <property type="match status" value="1"/>
</dbReference>
<dbReference type="Proteomes" id="UP001492541">
    <property type="component" value="Chromosome"/>
</dbReference>
<evidence type="ECO:0000259" key="4">
    <source>
        <dbReference type="PROSITE" id="PS50893"/>
    </source>
</evidence>
<evidence type="ECO:0000313" key="6">
    <source>
        <dbReference type="Proteomes" id="UP001492541"/>
    </source>
</evidence>
<protein>
    <submittedName>
        <fullName evidence="5">ABC transporter ATP-binding protein</fullName>
    </submittedName>
</protein>
<reference evidence="5 6" key="1">
    <citation type="submission" date="2021-11" db="EMBL/GenBank/DDBJ databases">
        <title>Whole genome of Geoglobus acetivorans.</title>
        <authorList>
            <person name="Liu D."/>
        </authorList>
    </citation>
    <scope>NUCLEOTIDE SEQUENCE [LARGE SCALE GENOMIC DNA]</scope>
    <source>
        <strain evidence="5 6">SBH6</strain>
    </source>
</reference>
<keyword evidence="6" id="KW-1185">Reference proteome</keyword>
<dbReference type="PROSITE" id="PS50893">
    <property type="entry name" value="ABC_TRANSPORTER_2"/>
    <property type="match status" value="1"/>
</dbReference>
<proteinExistence type="predicted"/>
<dbReference type="EMBL" id="CP087714">
    <property type="protein sequence ID" value="XAT64020.1"/>
    <property type="molecule type" value="Genomic_DNA"/>
</dbReference>
<dbReference type="CDD" id="cd03255">
    <property type="entry name" value="ABC_MJ0796_LolCDE_FtsE"/>
    <property type="match status" value="1"/>
</dbReference>
<dbReference type="Pfam" id="PF00005">
    <property type="entry name" value="ABC_tran"/>
    <property type="match status" value="1"/>
</dbReference>
<evidence type="ECO:0000256" key="2">
    <source>
        <dbReference type="ARBA" id="ARBA00022741"/>
    </source>
</evidence>
<dbReference type="SMART" id="SM00382">
    <property type="entry name" value="AAA"/>
    <property type="match status" value="1"/>
</dbReference>
<dbReference type="GeneID" id="90448267"/>
<sequence>MTVLVTTGVYKSFGNHEVLKGIDFRVAPGEFAAIFAPSGSGKTTLLNILATVLKPDKGDVRINGKSVLKISENELNALRRDYIGYAHQSCKMVNSLTLADNLALPLLIKGAPKSESVRAANEIAGKLGLTSRLGKYPFQLSFGERKRAVIAMALCKKPRLAIIDEPTANLDDSNGRVVLELLDEFRKGNDAAVVVATHDERVREYADRVYFLHEGGLHADAE</sequence>